<dbReference type="GO" id="GO:0003729">
    <property type="term" value="F:mRNA binding"/>
    <property type="evidence" value="ECO:0007669"/>
    <property type="project" value="TreeGrafter"/>
</dbReference>
<dbReference type="InterPro" id="IPR011990">
    <property type="entry name" value="TPR-like_helical_dom_sf"/>
</dbReference>
<evidence type="ECO:0008006" key="6">
    <source>
        <dbReference type="Google" id="ProtNLM"/>
    </source>
</evidence>
<feature type="region of interest" description="Disordered" evidence="2">
    <location>
        <begin position="1092"/>
        <end position="1145"/>
    </location>
</feature>
<dbReference type="Proteomes" id="UP000217199">
    <property type="component" value="Unassembled WGS sequence"/>
</dbReference>
<keyword evidence="5" id="KW-1185">Reference proteome</keyword>
<dbReference type="EMBL" id="NBII01000003">
    <property type="protein sequence ID" value="PAV21331.1"/>
    <property type="molecule type" value="Genomic_DNA"/>
</dbReference>
<evidence type="ECO:0000256" key="1">
    <source>
        <dbReference type="PROSITE-ProRule" id="PRU00708"/>
    </source>
</evidence>
<feature type="repeat" description="PPR" evidence="1">
    <location>
        <begin position="671"/>
        <end position="705"/>
    </location>
</feature>
<dbReference type="GO" id="GO:0006396">
    <property type="term" value="P:RNA processing"/>
    <property type="evidence" value="ECO:0007669"/>
    <property type="project" value="TreeGrafter"/>
</dbReference>
<dbReference type="InParanoid" id="A0A286UP01"/>
<accession>A0A286UP01</accession>
<feature type="chain" id="PRO_5013803499" description="Pentacotripeptide-repeat region of PRORP domain-containing protein" evidence="3">
    <location>
        <begin position="20"/>
        <end position="1145"/>
    </location>
</feature>
<dbReference type="Gene3D" id="1.25.40.10">
    <property type="entry name" value="Tetratricopeptide repeat domain"/>
    <property type="match status" value="4"/>
</dbReference>
<gene>
    <name evidence="4" type="ORF">PNOK_0395800</name>
</gene>
<dbReference type="AlphaFoldDB" id="A0A286UP01"/>
<feature type="repeat" description="PPR" evidence="1">
    <location>
        <begin position="757"/>
        <end position="791"/>
    </location>
</feature>
<name>A0A286UP01_9AGAM</name>
<feature type="compositionally biased region" description="Polar residues" evidence="2">
    <location>
        <begin position="1116"/>
        <end position="1126"/>
    </location>
</feature>
<dbReference type="OrthoDB" id="185373at2759"/>
<reference evidence="4 5" key="1">
    <citation type="journal article" date="2017" name="Mol. Ecol.">
        <title>Comparative and population genomic landscape of Phellinus noxius: A hypervariable fungus causing root rot in trees.</title>
        <authorList>
            <person name="Chung C.L."/>
            <person name="Lee T.J."/>
            <person name="Akiba M."/>
            <person name="Lee H.H."/>
            <person name="Kuo T.H."/>
            <person name="Liu D."/>
            <person name="Ke H.M."/>
            <person name="Yokoi T."/>
            <person name="Roa M.B."/>
            <person name="Lu M.J."/>
            <person name="Chang Y.Y."/>
            <person name="Ann P.J."/>
            <person name="Tsai J.N."/>
            <person name="Chen C.Y."/>
            <person name="Tzean S.S."/>
            <person name="Ota Y."/>
            <person name="Hattori T."/>
            <person name="Sahashi N."/>
            <person name="Liou R.F."/>
            <person name="Kikuchi T."/>
            <person name="Tsai I.J."/>
        </authorList>
    </citation>
    <scope>NUCLEOTIDE SEQUENCE [LARGE SCALE GENOMIC DNA]</scope>
    <source>
        <strain evidence="4 5">FFPRI411160</strain>
    </source>
</reference>
<dbReference type="InterPro" id="IPR002885">
    <property type="entry name" value="PPR_rpt"/>
</dbReference>
<dbReference type="PANTHER" id="PTHR47934:SF6">
    <property type="entry name" value="MITOCHONDRIAL GROUP I INTRON SPLICING FACTOR CCM1-RELATED"/>
    <property type="match status" value="1"/>
</dbReference>
<dbReference type="GO" id="GO:0007005">
    <property type="term" value="P:mitochondrion organization"/>
    <property type="evidence" value="ECO:0007669"/>
    <property type="project" value="TreeGrafter"/>
</dbReference>
<dbReference type="PANTHER" id="PTHR47934">
    <property type="entry name" value="PENTATRICOPEPTIDE REPEAT-CONTAINING PROTEIN PET309, MITOCHONDRIAL"/>
    <property type="match status" value="1"/>
</dbReference>
<dbReference type="NCBIfam" id="TIGR00756">
    <property type="entry name" value="PPR"/>
    <property type="match status" value="1"/>
</dbReference>
<evidence type="ECO:0000256" key="2">
    <source>
        <dbReference type="SAM" id="MobiDB-lite"/>
    </source>
</evidence>
<protein>
    <recommendedName>
        <fullName evidence="6">Pentacotripeptide-repeat region of PRORP domain-containing protein</fullName>
    </recommendedName>
</protein>
<feature type="signal peptide" evidence="3">
    <location>
        <begin position="1"/>
        <end position="19"/>
    </location>
</feature>
<evidence type="ECO:0000256" key="3">
    <source>
        <dbReference type="SAM" id="SignalP"/>
    </source>
</evidence>
<keyword evidence="3" id="KW-0732">Signal</keyword>
<dbReference type="InterPro" id="IPR051114">
    <property type="entry name" value="Mito_RNA_Proc_CCM1"/>
</dbReference>
<dbReference type="PROSITE" id="PS51375">
    <property type="entry name" value="PPR"/>
    <property type="match status" value="2"/>
</dbReference>
<evidence type="ECO:0000313" key="5">
    <source>
        <dbReference type="Proteomes" id="UP000217199"/>
    </source>
</evidence>
<proteinExistence type="predicted"/>
<dbReference type="Pfam" id="PF01535">
    <property type="entry name" value="PPR"/>
    <property type="match status" value="3"/>
</dbReference>
<dbReference type="GO" id="GO:0005739">
    <property type="term" value="C:mitochondrion"/>
    <property type="evidence" value="ECO:0007669"/>
    <property type="project" value="TreeGrafter"/>
</dbReference>
<comment type="caution">
    <text evidence="4">The sequence shown here is derived from an EMBL/GenBank/DDBJ whole genome shotgun (WGS) entry which is preliminary data.</text>
</comment>
<evidence type="ECO:0000313" key="4">
    <source>
        <dbReference type="EMBL" id="PAV21331.1"/>
    </source>
</evidence>
<sequence length="1145" mass="130816">MHYAAAVSSSLFLACPSVGQCSSAAKVTTRSIVISLHHDVLPTRCRCRKGKCRETPTGHWETGNSPLLPRRAPNASLTTMPHSSPRKVSRKFLGPQSKTSVFRVSPCFTMFSRSIASSASVPDRQDHSYLSQVQEEPISQLENFRKRLQNINNSYNLTDLSELWDSFSSVLDSGVPKQINTNEVIRLSWLLLNNKVLLYSPDLSQRRFWSERLQRVHVLLKKRKYHFQLEGEKRLLCIRVAILSLQGRIDKMELLSPTLLTTNPDQATAEWILSAQKHALMSVFRHDTRRRAIEFYYTVKDTFTGIPASQTPKNVIAKNYIGNPFHHELKTIFRSMESPASFLSAMSSYWEKEMLANFGCILLSSLLKTGLLDKALEVLGEFSKREIKVDYNLLHDVIRLSVLHKEYETAERLYYEFPPSDGTSDLEAMSYYHAGLYLFAHTGDQRNAEELFRWLDSHGNVTSRDITLVLYASAVRGDTKRAVELYEKLFSQERLSEYKVKATHLGAVITSFAIANDLDVCLFDLMILSVALARRRDLIGAELLYKQMLDEGIPPNRISLSSLMNAHVESGSWQGVIRIFDYLRSLPKDKIPLSIDVFNTLLKAYVHIGAPLDVLIRHFRKLRTLDIKPNNRTFSLLIQSACDSNRMDVARNLLSRMEVLSEDRHSNIQLTKEALSIMMAAYFRIGDNEHANLIYQFMLERGLQPSAPGLASVVDSYARSSESGTQDAEEYVNALIDGSPEEQRAWSLHTSGKGSAMSFLYTPLIKEHVKRGDVEEAEKIYKQYIERDEQPSIEILSLLLDVYRHVEDIDGVRRVWSVIVERAMSRTTEVDDLLDIKDKDDKFFRERRRSSVICVPLTAYIDAMSQAGLHVEIAHTWNDLRSAGFQFDAHNWNHLAVALVRAGQVLRAFEIVEKVILPYQRQAIRLVRQRLKAVTSPLLLLDPEVRKGIEERPVSPFKDTERWRLKKVTYMTNHYMPQEDIGQIKEELEEVDEDDFAYELQMIQEISPEWNIWRPFTATHRALAYALDELEAGRLVKPVKSPSEGNKPVHLYKHEETEKESQEAQEMLHQILQDYPETVRKVAVWTISSNQGRSHKKTFSPSYTPRGDSRGGLQKIDTSLSQQASKTLEGDEEGNTTLRTVGEVA</sequence>
<organism evidence="4 5">
    <name type="scientific">Pyrrhoderma noxium</name>
    <dbReference type="NCBI Taxonomy" id="2282107"/>
    <lineage>
        <taxon>Eukaryota</taxon>
        <taxon>Fungi</taxon>
        <taxon>Dikarya</taxon>
        <taxon>Basidiomycota</taxon>
        <taxon>Agaricomycotina</taxon>
        <taxon>Agaricomycetes</taxon>
        <taxon>Hymenochaetales</taxon>
        <taxon>Hymenochaetaceae</taxon>
        <taxon>Pyrrhoderma</taxon>
    </lineage>
</organism>
<dbReference type="STRING" id="2282107.A0A286UP01"/>